<dbReference type="InterPro" id="IPR000064">
    <property type="entry name" value="NLP_P60_dom"/>
</dbReference>
<feature type="domain" description="NlpC/P60" evidence="6">
    <location>
        <begin position="193"/>
        <end position="321"/>
    </location>
</feature>
<evidence type="ECO:0000256" key="2">
    <source>
        <dbReference type="ARBA" id="ARBA00022670"/>
    </source>
</evidence>
<evidence type="ECO:0000256" key="3">
    <source>
        <dbReference type="ARBA" id="ARBA00022801"/>
    </source>
</evidence>
<dbReference type="Gene3D" id="3.90.1720.10">
    <property type="entry name" value="endopeptidase domain like (from Nostoc punctiforme)"/>
    <property type="match status" value="1"/>
</dbReference>
<evidence type="ECO:0000256" key="4">
    <source>
        <dbReference type="ARBA" id="ARBA00022807"/>
    </source>
</evidence>
<evidence type="ECO:0000259" key="6">
    <source>
        <dbReference type="PROSITE" id="PS51935"/>
    </source>
</evidence>
<proteinExistence type="inferred from homology"/>
<keyword evidence="8" id="KW-1185">Reference proteome</keyword>
<keyword evidence="4" id="KW-0788">Thiol protease</keyword>
<evidence type="ECO:0000256" key="5">
    <source>
        <dbReference type="SAM" id="Phobius"/>
    </source>
</evidence>
<dbReference type="SUPFAM" id="SSF54001">
    <property type="entry name" value="Cysteine proteinases"/>
    <property type="match status" value="1"/>
</dbReference>
<keyword evidence="3" id="KW-0378">Hydrolase</keyword>
<feature type="transmembrane region" description="Helical" evidence="5">
    <location>
        <begin position="27"/>
        <end position="56"/>
    </location>
</feature>
<name>A0A4S8HXP7_9BACT</name>
<gene>
    <name evidence="7" type="ORF">FAM09_11135</name>
</gene>
<keyword evidence="5" id="KW-1133">Transmembrane helix</keyword>
<dbReference type="InterPro" id="IPR051202">
    <property type="entry name" value="Peptidase_C40"/>
</dbReference>
<evidence type="ECO:0000256" key="1">
    <source>
        <dbReference type="ARBA" id="ARBA00007074"/>
    </source>
</evidence>
<accession>A0A4S8HXP7</accession>
<comment type="similarity">
    <text evidence="1">Belongs to the peptidase C40 family.</text>
</comment>
<protein>
    <submittedName>
        <fullName evidence="7">NlpC/P60 family protein</fullName>
    </submittedName>
</protein>
<keyword evidence="2" id="KW-0645">Protease</keyword>
<evidence type="ECO:0000313" key="8">
    <source>
        <dbReference type="Proteomes" id="UP000306918"/>
    </source>
</evidence>
<dbReference type="Proteomes" id="UP000306918">
    <property type="component" value="Unassembled WGS sequence"/>
</dbReference>
<dbReference type="Pfam" id="PF00877">
    <property type="entry name" value="NLPC_P60"/>
    <property type="match status" value="1"/>
</dbReference>
<comment type="caution">
    <text evidence="7">The sequence shown here is derived from an EMBL/GenBank/DDBJ whole genome shotgun (WGS) entry which is preliminary data.</text>
</comment>
<dbReference type="GO" id="GO:0006508">
    <property type="term" value="P:proteolysis"/>
    <property type="evidence" value="ECO:0007669"/>
    <property type="project" value="UniProtKB-KW"/>
</dbReference>
<sequence length="321" mass="35587">MVSKAAEISAFLIFGNPLTTHCFRFQLSAFGCICLPLAACGLKLFLAFVFWNLVLITFAPKITQSMAYAVCRVPVAPLRAAPTHKSEMNSQLLLAEAALILEETKDFIKLQCMHDGYEGWCQRAQVVISDTWTNSTPSQLYTADWLSTVTINKVPAHIPMGIPVIDKDNARQLSAVLQIDYGKAATYNATNSKPEAEAIRARAELFLNTPYLWGGRTVFGIDCSGFAQIVFRFFNIPLLRDAWLQATQGEAIGFLQEARCGDLAFFDDAEGQIIHVGILLNDHEIIHSSGHVRIDKIDNAGIVNAETGVRTHQLRIIKRFI</sequence>
<dbReference type="EMBL" id="STFF01000002">
    <property type="protein sequence ID" value="THU40410.1"/>
    <property type="molecule type" value="Genomic_DNA"/>
</dbReference>
<dbReference type="GO" id="GO:0008234">
    <property type="term" value="F:cysteine-type peptidase activity"/>
    <property type="evidence" value="ECO:0007669"/>
    <property type="project" value="UniProtKB-KW"/>
</dbReference>
<dbReference type="PANTHER" id="PTHR47053:SF1">
    <property type="entry name" value="MUREIN DD-ENDOPEPTIDASE MEPH-RELATED"/>
    <property type="match status" value="1"/>
</dbReference>
<keyword evidence="5" id="KW-0472">Membrane</keyword>
<dbReference type="InterPro" id="IPR038765">
    <property type="entry name" value="Papain-like_cys_pep_sf"/>
</dbReference>
<reference evidence="7 8" key="1">
    <citation type="submission" date="2019-04" db="EMBL/GenBank/DDBJ databases">
        <title>Niastella caeni sp. nov., isolated from activated sludge.</title>
        <authorList>
            <person name="Sheng M."/>
        </authorList>
    </citation>
    <scope>NUCLEOTIDE SEQUENCE [LARGE SCALE GENOMIC DNA]</scope>
    <source>
        <strain evidence="7 8">HX-2-15</strain>
    </source>
</reference>
<evidence type="ECO:0000313" key="7">
    <source>
        <dbReference type="EMBL" id="THU40410.1"/>
    </source>
</evidence>
<dbReference type="InterPro" id="IPR041382">
    <property type="entry name" value="SH3_16"/>
</dbReference>
<dbReference type="OrthoDB" id="9813368at2"/>
<dbReference type="PROSITE" id="PS51935">
    <property type="entry name" value="NLPC_P60"/>
    <property type="match status" value="1"/>
</dbReference>
<dbReference type="Pfam" id="PF18348">
    <property type="entry name" value="SH3_16"/>
    <property type="match status" value="1"/>
</dbReference>
<keyword evidence="5" id="KW-0812">Transmembrane</keyword>
<dbReference type="PANTHER" id="PTHR47053">
    <property type="entry name" value="MUREIN DD-ENDOPEPTIDASE MEPH-RELATED"/>
    <property type="match status" value="1"/>
</dbReference>
<organism evidence="7 8">
    <name type="scientific">Niastella caeni</name>
    <dbReference type="NCBI Taxonomy" id="2569763"/>
    <lineage>
        <taxon>Bacteria</taxon>
        <taxon>Pseudomonadati</taxon>
        <taxon>Bacteroidota</taxon>
        <taxon>Chitinophagia</taxon>
        <taxon>Chitinophagales</taxon>
        <taxon>Chitinophagaceae</taxon>
        <taxon>Niastella</taxon>
    </lineage>
</organism>
<dbReference type="Gene3D" id="2.30.30.40">
    <property type="entry name" value="SH3 Domains"/>
    <property type="match status" value="1"/>
</dbReference>
<dbReference type="AlphaFoldDB" id="A0A4S8HXP7"/>